<keyword evidence="4" id="KW-0560">Oxidoreductase</keyword>
<feature type="region of interest" description="Disordered" evidence="5">
    <location>
        <begin position="611"/>
        <end position="639"/>
    </location>
</feature>
<dbReference type="InterPro" id="IPR036188">
    <property type="entry name" value="FAD/NAD-bd_sf"/>
</dbReference>
<reference evidence="7" key="1">
    <citation type="submission" date="2022-09" db="EMBL/GenBank/DDBJ databases">
        <title>Novel species in genus Arthrobacter.</title>
        <authorList>
            <person name="Liu Y."/>
        </authorList>
    </citation>
    <scope>NUCLEOTIDE SEQUENCE</scope>
    <source>
        <strain evidence="7">Zg-Y815</strain>
    </source>
</reference>
<evidence type="ECO:0000256" key="4">
    <source>
        <dbReference type="ARBA" id="ARBA00023002"/>
    </source>
</evidence>
<feature type="compositionally biased region" description="Basic and acidic residues" evidence="5">
    <location>
        <begin position="15"/>
        <end position="31"/>
    </location>
</feature>
<dbReference type="Gene3D" id="3.50.50.60">
    <property type="entry name" value="FAD/NAD(P)-binding domain"/>
    <property type="match status" value="2"/>
</dbReference>
<dbReference type="InterPro" id="IPR050315">
    <property type="entry name" value="FAD-oxidoreductase_2"/>
</dbReference>
<feature type="region of interest" description="Disordered" evidence="5">
    <location>
        <begin position="1"/>
        <end position="40"/>
    </location>
</feature>
<dbReference type="PANTHER" id="PTHR43400:SF10">
    <property type="entry name" value="3-OXOSTEROID 1-DEHYDROGENASE"/>
    <property type="match status" value="1"/>
</dbReference>
<gene>
    <name evidence="7" type="ORF">N2K95_13620</name>
</gene>
<keyword evidence="8" id="KW-1185">Reference proteome</keyword>
<protein>
    <submittedName>
        <fullName evidence="7">FAD-dependent oxidoreductase</fullName>
    </submittedName>
</protein>
<dbReference type="PANTHER" id="PTHR43400">
    <property type="entry name" value="FUMARATE REDUCTASE"/>
    <property type="match status" value="1"/>
</dbReference>
<dbReference type="InterPro" id="IPR027477">
    <property type="entry name" value="Succ_DH/fumarate_Rdtase_cat_sf"/>
</dbReference>
<organism evidence="7 8">
    <name type="scientific">Arthrobacter zhaoxinii</name>
    <dbReference type="NCBI Taxonomy" id="2964616"/>
    <lineage>
        <taxon>Bacteria</taxon>
        <taxon>Bacillati</taxon>
        <taxon>Actinomycetota</taxon>
        <taxon>Actinomycetes</taxon>
        <taxon>Micrococcales</taxon>
        <taxon>Micrococcaceae</taxon>
        <taxon>Arthrobacter</taxon>
    </lineage>
</organism>
<evidence type="ECO:0000259" key="6">
    <source>
        <dbReference type="Pfam" id="PF00890"/>
    </source>
</evidence>
<dbReference type="Proteomes" id="UP001059859">
    <property type="component" value="Chromosome"/>
</dbReference>
<evidence type="ECO:0000313" key="8">
    <source>
        <dbReference type="Proteomes" id="UP001059859"/>
    </source>
</evidence>
<evidence type="ECO:0000313" key="7">
    <source>
        <dbReference type="EMBL" id="UWX96670.1"/>
    </source>
</evidence>
<dbReference type="SUPFAM" id="SSF51905">
    <property type="entry name" value="FAD/NAD(P)-binding domain"/>
    <property type="match status" value="1"/>
</dbReference>
<evidence type="ECO:0000256" key="5">
    <source>
        <dbReference type="SAM" id="MobiDB-lite"/>
    </source>
</evidence>
<feature type="domain" description="FAD-dependent oxidoreductase 2 FAD-binding" evidence="6">
    <location>
        <begin position="49"/>
        <end position="570"/>
    </location>
</feature>
<sequence>METDGTAAAAAAETNETHGQARNEHAGRERGTGSAAADAPAPEWDRIVDVLVVGSGAAALTAAITAADEGLDVLVVESTKLWGGTTSISGGGLWMPNNPLMKAAGVQDSQQNALTYMEEVIADVGPVSSRERKLAFLRTVPEVVTFLGGLGVQWMRSKDYPDYYPDRPGGMVGRSLEVKPFDTKLLGPWFKHSRAKASGIPAPLATDDVWELSRAWSTPSGFIRGARFVFRTLGGLLRGKRLYGLGGALSSSLMYIVRNQQTPVWLSTPLTDLVEDDDGAVLGAVVRRQGRDIRIRARRGVVLGAGGFARNAAWREKYQGLEQEYSSAPEGDLGQAIDIVAARGGALALMDDAWWGPTAVGPKGKVTFTLAERSMPFSMVVDAAGRRFLNESESYVDFGHHMLENNKKVPGDPAWLVFEARHARRYLFNALLIGRKDWTRQGLLLRDDTVTGLAEKMGLPPGALEATVERFNGFAKTGIDEDFHRGNTVYDNYYSDPRVKPNPNLGPLEKGPFSAVRLYPGDLGTKGGLVTDADARVLREDGSIIPGLYAAGNTTASVMGRTYPGAGATIAPAVVFGYRAARHAAAYGQASADRASAPAVAAVAADPASAQSAEAAAAEPVPVPAGAAAADTTAQETVR</sequence>
<dbReference type="SUPFAM" id="SSF56425">
    <property type="entry name" value="Succinate dehydrogenase/fumarate reductase flavoprotein, catalytic domain"/>
    <property type="match status" value="1"/>
</dbReference>
<evidence type="ECO:0000256" key="3">
    <source>
        <dbReference type="ARBA" id="ARBA00022827"/>
    </source>
</evidence>
<comment type="cofactor">
    <cofactor evidence="1">
        <name>FAD</name>
        <dbReference type="ChEBI" id="CHEBI:57692"/>
    </cofactor>
</comment>
<accession>A0ABY5YNK1</accession>
<dbReference type="Gene3D" id="3.90.700.10">
    <property type="entry name" value="Succinate dehydrogenase/fumarate reductase flavoprotein, catalytic domain"/>
    <property type="match status" value="1"/>
</dbReference>
<name>A0ABY5YNK1_9MICC</name>
<dbReference type="InterPro" id="IPR003953">
    <property type="entry name" value="FAD-dep_OxRdtase_2_FAD-bd"/>
</dbReference>
<dbReference type="EMBL" id="CP104275">
    <property type="protein sequence ID" value="UWX96670.1"/>
    <property type="molecule type" value="Genomic_DNA"/>
</dbReference>
<proteinExistence type="predicted"/>
<dbReference type="RefSeq" id="WP_260651967.1">
    <property type="nucleotide sequence ID" value="NZ_CP104275.1"/>
</dbReference>
<keyword evidence="3" id="KW-0274">FAD</keyword>
<evidence type="ECO:0000256" key="2">
    <source>
        <dbReference type="ARBA" id="ARBA00022630"/>
    </source>
</evidence>
<keyword evidence="2" id="KW-0285">Flavoprotein</keyword>
<evidence type="ECO:0000256" key="1">
    <source>
        <dbReference type="ARBA" id="ARBA00001974"/>
    </source>
</evidence>
<dbReference type="Pfam" id="PF00890">
    <property type="entry name" value="FAD_binding_2"/>
    <property type="match status" value="1"/>
</dbReference>